<dbReference type="RefSeq" id="XP_032825600.1">
    <property type="nucleotide sequence ID" value="XM_032969709.1"/>
</dbReference>
<proteinExistence type="predicted"/>
<evidence type="ECO:0000256" key="10">
    <source>
        <dbReference type="PROSITE-ProRule" id="PRU00023"/>
    </source>
</evidence>
<dbReference type="PROSITE" id="PS50088">
    <property type="entry name" value="ANK_REPEAT"/>
    <property type="match status" value="1"/>
</dbReference>
<dbReference type="PROSITE" id="PS50297">
    <property type="entry name" value="ANK_REP_REGION"/>
    <property type="match status" value="1"/>
</dbReference>
<dbReference type="InterPro" id="IPR000210">
    <property type="entry name" value="BTB/POZ_dom"/>
</dbReference>
<evidence type="ECO:0000256" key="1">
    <source>
        <dbReference type="ARBA" id="ARBA00004496"/>
    </source>
</evidence>
<dbReference type="Gene3D" id="3.30.710.10">
    <property type="entry name" value="Potassium Channel Kv1.1, Chain A"/>
    <property type="match status" value="2"/>
</dbReference>
<gene>
    <name evidence="13" type="primary">ABTB1</name>
</gene>
<dbReference type="GO" id="GO:0005737">
    <property type="term" value="C:cytoplasm"/>
    <property type="evidence" value="ECO:0007669"/>
    <property type="project" value="UniProtKB-SubCell"/>
</dbReference>
<keyword evidence="4" id="KW-0251">Elongation factor</keyword>
<dbReference type="SUPFAM" id="SSF54695">
    <property type="entry name" value="POZ domain"/>
    <property type="match status" value="2"/>
</dbReference>
<dbReference type="PANTHER" id="PTHR46231">
    <property type="entry name" value="ANKYRIN REPEAT AND BTB/POZ DOMAIN-CONTAINING PROTEIN 1"/>
    <property type="match status" value="1"/>
</dbReference>
<reference evidence="13" key="1">
    <citation type="submission" date="2025-08" db="UniProtKB">
        <authorList>
            <consortium name="RefSeq"/>
        </authorList>
    </citation>
    <scope>IDENTIFICATION</scope>
    <source>
        <tissue evidence="13">Sperm</tissue>
    </source>
</reference>
<keyword evidence="7" id="KW-0175">Coiled coil</keyword>
<dbReference type="GeneID" id="116951222"/>
<dbReference type="Proteomes" id="UP001318040">
    <property type="component" value="Chromosome 42"/>
</dbReference>
<keyword evidence="12" id="KW-1185">Reference proteome</keyword>
<evidence type="ECO:0000313" key="12">
    <source>
        <dbReference type="Proteomes" id="UP001318040"/>
    </source>
</evidence>
<dbReference type="SMART" id="SM00225">
    <property type="entry name" value="BTB"/>
    <property type="match status" value="2"/>
</dbReference>
<feature type="domain" description="BTB" evidence="11">
    <location>
        <begin position="115"/>
        <end position="182"/>
    </location>
</feature>
<comment type="subcellular location">
    <subcellularLocation>
        <location evidence="1">Cytoplasm</location>
    </subcellularLocation>
</comment>
<evidence type="ECO:0000256" key="8">
    <source>
        <dbReference type="ARBA" id="ARBA00053518"/>
    </source>
</evidence>
<dbReference type="FunFam" id="3.30.710.10:FF:000064">
    <property type="entry name" value="Ankyrin repeat and BTB/POZ domain-containing protein 1"/>
    <property type="match status" value="1"/>
</dbReference>
<dbReference type="InterPro" id="IPR011333">
    <property type="entry name" value="SKP1/BTB/POZ_sf"/>
</dbReference>
<dbReference type="InterPro" id="IPR002110">
    <property type="entry name" value="Ankyrin_rpt"/>
</dbReference>
<evidence type="ECO:0000313" key="13">
    <source>
        <dbReference type="RefSeq" id="XP_032825600.1"/>
    </source>
</evidence>
<dbReference type="Pfam" id="PF00651">
    <property type="entry name" value="BTB"/>
    <property type="match status" value="2"/>
</dbReference>
<evidence type="ECO:0000256" key="2">
    <source>
        <dbReference type="ARBA" id="ARBA00022490"/>
    </source>
</evidence>
<dbReference type="AlphaFoldDB" id="A0AAJ7TZ04"/>
<dbReference type="CTD" id="80325"/>
<evidence type="ECO:0000256" key="5">
    <source>
        <dbReference type="ARBA" id="ARBA00022917"/>
    </source>
</evidence>
<keyword evidence="2" id="KW-0963">Cytoplasm</keyword>
<dbReference type="InterPro" id="IPR036770">
    <property type="entry name" value="Ankyrin_rpt-contain_sf"/>
</dbReference>
<dbReference type="Pfam" id="PF12796">
    <property type="entry name" value="Ank_2"/>
    <property type="match status" value="1"/>
</dbReference>
<dbReference type="PANTHER" id="PTHR46231:SF1">
    <property type="entry name" value="ANKYRIN REPEAT AND BTB_POZ DOMAIN-CONTAINING PROTEIN 1"/>
    <property type="match status" value="1"/>
</dbReference>
<dbReference type="InterPro" id="IPR044515">
    <property type="entry name" value="ABTB1"/>
</dbReference>
<evidence type="ECO:0000259" key="11">
    <source>
        <dbReference type="PROSITE" id="PS50097"/>
    </source>
</evidence>
<dbReference type="CDD" id="cd18497">
    <property type="entry name" value="BACK_ABTB1_BPOZ"/>
    <property type="match status" value="1"/>
</dbReference>
<dbReference type="CDD" id="cd18296">
    <property type="entry name" value="BTB2_POZ_ABTB1_BPOZ1"/>
    <property type="match status" value="1"/>
</dbReference>
<name>A0AAJ7TZ04_PETMA</name>
<evidence type="ECO:0000256" key="3">
    <source>
        <dbReference type="ARBA" id="ARBA00022737"/>
    </source>
</evidence>
<dbReference type="SUPFAM" id="SSF48403">
    <property type="entry name" value="Ankyrin repeat"/>
    <property type="match status" value="1"/>
</dbReference>
<keyword evidence="5" id="KW-0648">Protein biosynthesis</keyword>
<organism evidence="12 13">
    <name type="scientific">Petromyzon marinus</name>
    <name type="common">Sea lamprey</name>
    <dbReference type="NCBI Taxonomy" id="7757"/>
    <lineage>
        <taxon>Eukaryota</taxon>
        <taxon>Metazoa</taxon>
        <taxon>Chordata</taxon>
        <taxon>Craniata</taxon>
        <taxon>Vertebrata</taxon>
        <taxon>Cyclostomata</taxon>
        <taxon>Hyperoartia</taxon>
        <taxon>Petromyzontiformes</taxon>
        <taxon>Petromyzontidae</taxon>
        <taxon>Petromyzon</taxon>
    </lineage>
</organism>
<keyword evidence="6 10" id="KW-0040">ANK repeat</keyword>
<dbReference type="GO" id="GO:0000151">
    <property type="term" value="C:ubiquitin ligase complex"/>
    <property type="evidence" value="ECO:0007669"/>
    <property type="project" value="TreeGrafter"/>
</dbReference>
<evidence type="ECO:0000256" key="9">
    <source>
        <dbReference type="ARBA" id="ARBA00071418"/>
    </source>
</evidence>
<evidence type="ECO:0000256" key="6">
    <source>
        <dbReference type="ARBA" id="ARBA00023043"/>
    </source>
</evidence>
<dbReference type="PROSITE" id="PS50097">
    <property type="entry name" value="BTB"/>
    <property type="match status" value="2"/>
</dbReference>
<sequence>MEINELFVSCRRGDLCRVRDIVEERDLELNVRDKWDSTPLYYACLCGHEELVEYLLENGAKCEANTFDGERCLYGALSDRIRRLLRDYKQITSRRMVREFYDDFLERLLEQGFYSDVCFIVHGQSFRTHRCVLCARSPYFAEKFQSKWKGKTIISLMHPLVNPAAFGSILQYLYTGRMDTDVENIEDCRRLAKQCQLLELIEELDSKCKQVYEFVSTKPGTCVKVITVEAIDACRLREDMELLADCAFPPELRVGFGELPFDCADTFPSYPDVCFEVGGNRFLCHKLFFCGRSDYFKALLEDHFSEASELQTEPSVCVVKLHNISLEMFSTILYYIYSDMAELSSEEACEMLPVADMYLLPGLKRLCGKVLAHSLGEDNVLVMWRMAKLFSLPRLEDQCTKFMARILDKLVESEEFAETVKVDAEAVEERQETDSIPLVDDIRFHVTSSVQTFSAMEEANQKLAALDALLARLGIEC</sequence>
<dbReference type="Gene3D" id="1.25.40.20">
    <property type="entry name" value="Ankyrin repeat-containing domain"/>
    <property type="match status" value="1"/>
</dbReference>
<evidence type="ECO:0000256" key="4">
    <source>
        <dbReference type="ARBA" id="ARBA00022768"/>
    </source>
</evidence>
<comment type="function">
    <text evidence="8">May act as a mediator of the PTEN growth-suppressive signaling pathway. May play a role in developmental processes.</text>
</comment>
<dbReference type="SMART" id="SM00248">
    <property type="entry name" value="ANK"/>
    <property type="match status" value="1"/>
</dbReference>
<dbReference type="FunFam" id="1.25.40.20:FF:000115">
    <property type="entry name" value="Ankyrin repeat and BTB/POZ domain-containing protein 1"/>
    <property type="match status" value="1"/>
</dbReference>
<dbReference type="GO" id="GO:0003746">
    <property type="term" value="F:translation elongation factor activity"/>
    <property type="evidence" value="ECO:0007669"/>
    <property type="project" value="UniProtKB-KW"/>
</dbReference>
<evidence type="ECO:0000256" key="7">
    <source>
        <dbReference type="ARBA" id="ARBA00023054"/>
    </source>
</evidence>
<accession>A0AAJ7TZ04</accession>
<feature type="domain" description="BTB" evidence="11">
    <location>
        <begin position="271"/>
        <end position="345"/>
    </location>
</feature>
<keyword evidence="3" id="KW-0677">Repeat</keyword>
<feature type="repeat" description="ANK" evidence="10">
    <location>
        <begin position="35"/>
        <end position="67"/>
    </location>
</feature>
<dbReference type="CDD" id="cd18295">
    <property type="entry name" value="BTB1_POZ_ABTB1_BPOZ1"/>
    <property type="match status" value="1"/>
</dbReference>
<dbReference type="FunFam" id="3.30.710.10:FF:000063">
    <property type="entry name" value="Ankyrin repeat and BTB/POZ domain-containing protein 1"/>
    <property type="match status" value="1"/>
</dbReference>
<protein>
    <recommendedName>
        <fullName evidence="9">Ankyrin repeat and BTB/POZ domain-containing protein 1</fullName>
    </recommendedName>
</protein>
<dbReference type="KEGG" id="pmrn:116951222"/>